<dbReference type="EMBL" id="JAECZO010000143">
    <property type="protein sequence ID" value="KAK7198317.1"/>
    <property type="molecule type" value="Genomic_DNA"/>
</dbReference>
<sequence length="73" mass="7811">MGPRVAGFLFGGFAAATVSAVLLQYDVLRKQEVTARQTEEMASQADMIVHRFRVVEAGLRTLSGTVETPTGAV</sequence>
<evidence type="ECO:0000313" key="1">
    <source>
        <dbReference type="EMBL" id="KAK7198317.1"/>
    </source>
</evidence>
<comment type="caution">
    <text evidence="1">The sequence shown here is derived from an EMBL/GenBank/DDBJ whole genome shotgun (WGS) entry which is preliminary data.</text>
</comment>
<name>A0AAW0EVP2_9TRYP</name>
<organism evidence="1 2">
    <name type="scientific">Novymonas esmeraldas</name>
    <dbReference type="NCBI Taxonomy" id="1808958"/>
    <lineage>
        <taxon>Eukaryota</taxon>
        <taxon>Discoba</taxon>
        <taxon>Euglenozoa</taxon>
        <taxon>Kinetoplastea</taxon>
        <taxon>Metakinetoplastina</taxon>
        <taxon>Trypanosomatida</taxon>
        <taxon>Trypanosomatidae</taxon>
        <taxon>Novymonas</taxon>
    </lineage>
</organism>
<protein>
    <submittedName>
        <fullName evidence="1">Uncharacterized protein</fullName>
    </submittedName>
</protein>
<keyword evidence="2" id="KW-1185">Reference proteome</keyword>
<accession>A0AAW0EVP2</accession>
<proteinExistence type="predicted"/>
<dbReference type="Proteomes" id="UP001430356">
    <property type="component" value="Unassembled WGS sequence"/>
</dbReference>
<dbReference type="AlphaFoldDB" id="A0AAW0EVP2"/>
<evidence type="ECO:0000313" key="2">
    <source>
        <dbReference type="Proteomes" id="UP001430356"/>
    </source>
</evidence>
<gene>
    <name evidence="1" type="ORF">NESM_000789600</name>
</gene>
<reference evidence="1 2" key="1">
    <citation type="journal article" date="2021" name="MBio">
        <title>A New Model Trypanosomatid, Novymonas esmeraldas: Genomic Perception of Its 'Candidatus Pandoraea novymonadis' Endosymbiont.</title>
        <authorList>
            <person name="Zakharova A."/>
            <person name="Saura A."/>
            <person name="Butenko A."/>
            <person name="Podesvova L."/>
            <person name="Warmusova S."/>
            <person name="Kostygov A.Y."/>
            <person name="Nenarokova A."/>
            <person name="Lukes J."/>
            <person name="Opperdoes F.R."/>
            <person name="Yurchenko V."/>
        </authorList>
    </citation>
    <scope>NUCLEOTIDE SEQUENCE [LARGE SCALE GENOMIC DNA]</scope>
    <source>
        <strain evidence="1 2">E262AT.01</strain>
    </source>
</reference>